<dbReference type="Gene3D" id="2.70.50.50">
    <property type="entry name" value="chitin-binding protein cbp21"/>
    <property type="match status" value="1"/>
</dbReference>
<protein>
    <submittedName>
        <fullName evidence="4">GP37</fullName>
    </submittedName>
</protein>
<evidence type="ECO:0000256" key="1">
    <source>
        <dbReference type="ARBA" id="ARBA00022729"/>
    </source>
</evidence>
<dbReference type="PANTHER" id="PTHR34823:SF1">
    <property type="entry name" value="CHITIN-BINDING TYPE-4 DOMAIN-CONTAINING PROTEIN"/>
    <property type="match status" value="1"/>
</dbReference>
<organism evidence="4 5">
    <name type="scientific">Parapoynx stagnalis nucleopolyhedrovirus</name>
    <dbReference type="NCBI Taxonomy" id="2993413"/>
    <lineage>
        <taxon>Viruses</taxon>
        <taxon>Viruses incertae sedis</taxon>
        <taxon>Naldaviricetes</taxon>
        <taxon>Lefavirales</taxon>
        <taxon>Baculoviridae</taxon>
        <taxon>Alphabaculovirus</taxon>
        <taxon>Alphabaculovirus pastagnalis</taxon>
    </lineage>
</organism>
<dbReference type="SUPFAM" id="SSF81296">
    <property type="entry name" value="E set domains"/>
    <property type="match status" value="1"/>
</dbReference>
<reference evidence="4" key="1">
    <citation type="journal article" date="2022" name="Viruses">
        <title>The Parapoynx stagnalis Nucleopolyhedrovirus (PastNPV), a Divergent Member of the Alphabaculovirus Group I Clade, Encodes a Homolog of Ran GTPase.</title>
        <authorList>
            <person name="Harrison R.L."/>
            <person name="Rowley D.L."/>
        </authorList>
    </citation>
    <scope>NUCLEOTIDE SEQUENCE</scope>
    <source>
        <strain evidence="4">BCIPV-473</strain>
    </source>
</reference>
<sequence>MKNIIFILCVAVFSSINVPAVHGHGYLSSPVARHYKCVQEGGFWWPNNGDGIPDAACRNAYKKVYYKYRAIGLDSDAAASAAVYQYQQYNEYAALAGPNYRDLVHIQQNVVPHTLCGAGSTERLELFGDKSGVDEPFYNWRPNVLHLGRYQNAYRTNVQFCPTAIHEPSYFEVYITKSTWDRRNPITWNELELIGGNGSGLVPNPGDSLCASSQIYSIPVSIPYRSGQFVMYVRWQRIDPVGEGFYNCADLLFQSEDDECRYVKAAQAVRDQLQGGEFCDECESDEDVGGVDPPEMPDGDGESAVPD</sequence>
<evidence type="ECO:0000313" key="5">
    <source>
        <dbReference type="Proteomes" id="UP001264959"/>
    </source>
</evidence>
<keyword evidence="5" id="KW-1185">Reference proteome</keyword>
<feature type="compositionally biased region" description="Acidic residues" evidence="2">
    <location>
        <begin position="280"/>
        <end position="301"/>
    </location>
</feature>
<evidence type="ECO:0000259" key="3">
    <source>
        <dbReference type="Pfam" id="PF03067"/>
    </source>
</evidence>
<dbReference type="InterPro" id="IPR051024">
    <property type="entry name" value="GlcNAc_Chitin_IntDeg"/>
</dbReference>
<dbReference type="InterPro" id="IPR014756">
    <property type="entry name" value="Ig_E-set"/>
</dbReference>
<dbReference type="PANTHER" id="PTHR34823">
    <property type="entry name" value="GLCNAC-BINDING PROTEIN A"/>
    <property type="match status" value="1"/>
</dbReference>
<feature type="region of interest" description="Disordered" evidence="2">
    <location>
        <begin position="280"/>
        <end position="307"/>
    </location>
</feature>
<keyword evidence="1" id="KW-0732">Signal</keyword>
<dbReference type="InterPro" id="IPR004302">
    <property type="entry name" value="Cellulose/chitin-bd_N"/>
</dbReference>
<feature type="domain" description="Chitin-binding type-4" evidence="3">
    <location>
        <begin position="24"/>
        <end position="251"/>
    </location>
</feature>
<dbReference type="Pfam" id="PF03067">
    <property type="entry name" value="LPMO_10"/>
    <property type="match status" value="1"/>
</dbReference>
<proteinExistence type="predicted"/>
<name>A0A9E7YC58_9ABAC</name>
<accession>A0A9E7YC58</accession>
<dbReference type="EMBL" id="ON704650">
    <property type="protein sequence ID" value="UZE89762.1"/>
    <property type="molecule type" value="Genomic_DNA"/>
</dbReference>
<evidence type="ECO:0000313" key="4">
    <source>
        <dbReference type="EMBL" id="UZE89762.1"/>
    </source>
</evidence>
<evidence type="ECO:0000256" key="2">
    <source>
        <dbReference type="SAM" id="MobiDB-lite"/>
    </source>
</evidence>
<dbReference type="Proteomes" id="UP001264959">
    <property type="component" value="Segment"/>
</dbReference>